<sequence length="104" mass="12423">MENSYLKECEKLNRKKTQIFYKIGTNMTKSIDYKMQEKKKNELPIIESTEMPESLDCTTCLLPMQYQKKVEGKFVWQCFRCGKKYFVFTEDGKTIIEETWGPPR</sequence>
<dbReference type="EMBL" id="KF900757">
    <property type="protein sequence ID" value="AIF06002.1"/>
    <property type="molecule type" value="Genomic_DNA"/>
</dbReference>
<accession>A0A075GUL6</accession>
<proteinExistence type="predicted"/>
<organism evidence="1">
    <name type="scientific">uncultured marine thaumarchaeote KM3_18_D11</name>
    <dbReference type="NCBI Taxonomy" id="1456075"/>
    <lineage>
        <taxon>Archaea</taxon>
        <taxon>Nitrososphaerota</taxon>
        <taxon>environmental samples</taxon>
    </lineage>
</organism>
<reference evidence="1" key="1">
    <citation type="journal article" date="2014" name="Genome Biol. Evol.">
        <title>Pangenome evidence for extensive interdomain horizontal transfer affecting lineage core and shell genes in uncultured planktonic thaumarchaeota and euryarchaeota.</title>
        <authorList>
            <person name="Deschamps P."/>
            <person name="Zivanovic Y."/>
            <person name="Moreira D."/>
            <person name="Rodriguez-Valera F."/>
            <person name="Lopez-Garcia P."/>
        </authorList>
    </citation>
    <scope>NUCLEOTIDE SEQUENCE</scope>
</reference>
<protein>
    <submittedName>
        <fullName evidence="1">Uncharacterized protein</fullName>
    </submittedName>
</protein>
<dbReference type="AlphaFoldDB" id="A0A075GUL6"/>
<evidence type="ECO:0000313" key="1">
    <source>
        <dbReference type="EMBL" id="AIF06002.1"/>
    </source>
</evidence>
<name>A0A075GUL6_9ARCH</name>